<reference evidence="2 3" key="1">
    <citation type="submission" date="2020-07" db="EMBL/GenBank/DDBJ databases">
        <title>Comparative genomics of pyrophilous fungi reveals a link between fire events and developmental genes.</title>
        <authorList>
            <consortium name="DOE Joint Genome Institute"/>
            <person name="Steindorff A.S."/>
            <person name="Carver A."/>
            <person name="Calhoun S."/>
            <person name="Stillman K."/>
            <person name="Liu H."/>
            <person name="Lipzen A."/>
            <person name="Pangilinan J."/>
            <person name="Labutti K."/>
            <person name="Bruns T.D."/>
            <person name="Grigoriev I.V."/>
        </authorList>
    </citation>
    <scope>NUCLEOTIDE SEQUENCE [LARGE SCALE GENOMIC DNA]</scope>
    <source>
        <strain evidence="2 3">CBS 144469</strain>
    </source>
</reference>
<organism evidence="2 3">
    <name type="scientific">Ephemerocybe angulata</name>
    <dbReference type="NCBI Taxonomy" id="980116"/>
    <lineage>
        <taxon>Eukaryota</taxon>
        <taxon>Fungi</taxon>
        <taxon>Dikarya</taxon>
        <taxon>Basidiomycota</taxon>
        <taxon>Agaricomycotina</taxon>
        <taxon>Agaricomycetes</taxon>
        <taxon>Agaricomycetidae</taxon>
        <taxon>Agaricales</taxon>
        <taxon>Agaricineae</taxon>
        <taxon>Psathyrellaceae</taxon>
        <taxon>Ephemerocybe</taxon>
    </lineage>
</organism>
<comment type="caution">
    <text evidence="2">The sequence shown here is derived from an EMBL/GenBank/DDBJ whole genome shotgun (WGS) entry which is preliminary data.</text>
</comment>
<evidence type="ECO:0000313" key="2">
    <source>
        <dbReference type="EMBL" id="KAF6762231.1"/>
    </source>
</evidence>
<gene>
    <name evidence="2" type="ORF">DFP72DRAFT_1061500</name>
</gene>
<sequence>MPSRRPLLSSLRTTFKSLLMLRKHSATTPAEPGSRPSTITCRANGKIEASPTLTEPTTSNEKTTSPAKKRRFRRSLFKEKGDLGDSKTDPASSLPHTLPDDDASTNLQVAEQPSSSRMKHTADSSTAAQRQNDIRVSRPASCTSHEPAWQAPGRASMKFAALAHVLLERPAEPHTLHEMLCNIQPTLVCEQPDVDTRTFTERDNDALRGYFSVKTNIVLTSICPEVVPHIVITPAQPSPEDYFVPWLNRVDYHLQHPGLLLVPAFDASRLSRMPGCDEESYWPVARSQGKSMDGIPPRVVFSKSRFNRLIEVTASERLTMYHVVTALQRHRLKALAIEVSECAKILSDRYDPEYLESLEKPFQWTDPAEPLLETAGYQGVQLLFDSMTPFSVPHILLCTPPAQDPWIPYSTATNDPQDCGFGRYLVVPSQQVSFINMAGDYDDDYDICETPSDSEPSTPEPMTPPDLEIDSYFWRDPDAYANDNDDEAENDQYDDPEYVAYDRKIDEIETQDIPSRPGKPIFYFDDEDEDDLPPLDDWYISVARRNGVELTTS</sequence>
<feature type="region of interest" description="Disordered" evidence="1">
    <location>
        <begin position="443"/>
        <end position="496"/>
    </location>
</feature>
<feature type="region of interest" description="Disordered" evidence="1">
    <location>
        <begin position="22"/>
        <end position="149"/>
    </location>
</feature>
<proteinExistence type="predicted"/>
<evidence type="ECO:0000313" key="3">
    <source>
        <dbReference type="Proteomes" id="UP000521943"/>
    </source>
</evidence>
<dbReference type="AlphaFoldDB" id="A0A8H6MEL1"/>
<dbReference type="EMBL" id="JACGCI010000008">
    <property type="protein sequence ID" value="KAF6762231.1"/>
    <property type="molecule type" value="Genomic_DNA"/>
</dbReference>
<feature type="compositionally biased region" description="Basic and acidic residues" evidence="1">
    <location>
        <begin position="76"/>
        <end position="88"/>
    </location>
</feature>
<keyword evidence="3" id="KW-1185">Reference proteome</keyword>
<name>A0A8H6MEL1_9AGAR</name>
<accession>A0A8H6MEL1</accession>
<evidence type="ECO:0000256" key="1">
    <source>
        <dbReference type="SAM" id="MobiDB-lite"/>
    </source>
</evidence>
<feature type="compositionally biased region" description="Polar residues" evidence="1">
    <location>
        <begin position="104"/>
        <end position="116"/>
    </location>
</feature>
<feature type="compositionally biased region" description="Polar residues" evidence="1">
    <location>
        <begin position="51"/>
        <end position="66"/>
    </location>
</feature>
<protein>
    <submittedName>
        <fullName evidence="2">Uncharacterized protein</fullName>
    </submittedName>
</protein>
<dbReference type="Proteomes" id="UP000521943">
    <property type="component" value="Unassembled WGS sequence"/>
</dbReference>
<dbReference type="OrthoDB" id="2649950at2759"/>
<feature type="compositionally biased region" description="Acidic residues" evidence="1">
    <location>
        <begin position="483"/>
        <end position="496"/>
    </location>
</feature>